<reference evidence="1" key="1">
    <citation type="journal article" date="2015" name="Nature">
        <title>Complex archaea that bridge the gap between prokaryotes and eukaryotes.</title>
        <authorList>
            <person name="Spang A."/>
            <person name="Saw J.H."/>
            <person name="Jorgensen S.L."/>
            <person name="Zaremba-Niedzwiedzka K."/>
            <person name="Martijn J."/>
            <person name="Lind A.E."/>
            <person name="van Eijk R."/>
            <person name="Schleper C."/>
            <person name="Guy L."/>
            <person name="Ettema T.J."/>
        </authorList>
    </citation>
    <scope>NUCLEOTIDE SEQUENCE</scope>
</reference>
<proteinExistence type="predicted"/>
<dbReference type="AlphaFoldDB" id="A0A0F9IWG1"/>
<comment type="caution">
    <text evidence="1">The sequence shown here is derived from an EMBL/GenBank/DDBJ whole genome shotgun (WGS) entry which is preliminary data.</text>
</comment>
<protein>
    <submittedName>
        <fullName evidence="1">Uncharacterized protein</fullName>
    </submittedName>
</protein>
<gene>
    <name evidence="1" type="ORF">LCGC14_1894910</name>
</gene>
<organism evidence="1">
    <name type="scientific">marine sediment metagenome</name>
    <dbReference type="NCBI Taxonomy" id="412755"/>
    <lineage>
        <taxon>unclassified sequences</taxon>
        <taxon>metagenomes</taxon>
        <taxon>ecological metagenomes</taxon>
    </lineage>
</organism>
<dbReference type="EMBL" id="LAZR01019736">
    <property type="protein sequence ID" value="KKL91412.1"/>
    <property type="molecule type" value="Genomic_DNA"/>
</dbReference>
<evidence type="ECO:0000313" key="1">
    <source>
        <dbReference type="EMBL" id="KKL91412.1"/>
    </source>
</evidence>
<name>A0A0F9IWG1_9ZZZZ</name>
<accession>A0A0F9IWG1</accession>
<sequence>MTDAKPLIAKLERVKKGSRELNGHVALAVGWTVKAERGEKDATGQEWTRWLWKAPGKFGLWISLPNHGQIFEVANHVPHYTTSFDAALTLVPEGKDVDLYIAGLGGRYQSCAVDILHPETDEKLGTGNRTTPALALCIAALKARE</sequence>